<organism evidence="2 3">
    <name type="scientific">Ficus carica</name>
    <name type="common">Common fig</name>
    <dbReference type="NCBI Taxonomy" id="3494"/>
    <lineage>
        <taxon>Eukaryota</taxon>
        <taxon>Viridiplantae</taxon>
        <taxon>Streptophyta</taxon>
        <taxon>Embryophyta</taxon>
        <taxon>Tracheophyta</taxon>
        <taxon>Spermatophyta</taxon>
        <taxon>Magnoliopsida</taxon>
        <taxon>eudicotyledons</taxon>
        <taxon>Gunneridae</taxon>
        <taxon>Pentapetalae</taxon>
        <taxon>rosids</taxon>
        <taxon>fabids</taxon>
        <taxon>Rosales</taxon>
        <taxon>Moraceae</taxon>
        <taxon>Ficeae</taxon>
        <taxon>Ficus</taxon>
    </lineage>
</organism>
<feature type="region of interest" description="Disordered" evidence="1">
    <location>
        <begin position="53"/>
        <end position="81"/>
    </location>
</feature>
<sequence length="95" mass="10394">MGIKCTSNRFQMENFMCNLVMSSQPEGDVQSTGQRQRATPRGDLNSVLMRRRSDSTVAGSVEGGSMASGCHRRRERSQVRLRSAKAAMISVAITA</sequence>
<gene>
    <name evidence="2" type="ORF">TIFTF001_030253</name>
</gene>
<dbReference type="AlphaFoldDB" id="A0AA88DT89"/>
<reference evidence="2" key="1">
    <citation type="submission" date="2023-07" db="EMBL/GenBank/DDBJ databases">
        <title>draft genome sequence of fig (Ficus carica).</title>
        <authorList>
            <person name="Takahashi T."/>
            <person name="Nishimura K."/>
        </authorList>
    </citation>
    <scope>NUCLEOTIDE SEQUENCE</scope>
</reference>
<keyword evidence="3" id="KW-1185">Reference proteome</keyword>
<name>A0AA88DT89_FICCA</name>
<protein>
    <submittedName>
        <fullName evidence="2">Uncharacterized protein</fullName>
    </submittedName>
</protein>
<accession>A0AA88DT89</accession>
<dbReference type="Proteomes" id="UP001187192">
    <property type="component" value="Unassembled WGS sequence"/>
</dbReference>
<dbReference type="EMBL" id="BTGU01000107">
    <property type="protein sequence ID" value="GMN61164.1"/>
    <property type="molecule type" value="Genomic_DNA"/>
</dbReference>
<proteinExistence type="predicted"/>
<evidence type="ECO:0000313" key="3">
    <source>
        <dbReference type="Proteomes" id="UP001187192"/>
    </source>
</evidence>
<evidence type="ECO:0000256" key="1">
    <source>
        <dbReference type="SAM" id="MobiDB-lite"/>
    </source>
</evidence>
<evidence type="ECO:0000313" key="2">
    <source>
        <dbReference type="EMBL" id="GMN61164.1"/>
    </source>
</evidence>
<comment type="caution">
    <text evidence="2">The sequence shown here is derived from an EMBL/GenBank/DDBJ whole genome shotgun (WGS) entry which is preliminary data.</text>
</comment>